<dbReference type="InterPro" id="IPR051056">
    <property type="entry name" value="Glycosyl_Hydrolase_73"/>
</dbReference>
<dbReference type="Gene3D" id="1.10.530.10">
    <property type="match status" value="1"/>
</dbReference>
<dbReference type="Pfam" id="PF01832">
    <property type="entry name" value="Glucosaminidase"/>
    <property type="match status" value="1"/>
</dbReference>
<sequence length="263" mass="28033">MDPATFIATIAPLAVSDMQRTRVPASLTIAQAALESSWGSSGLAVKANNLFGIKGTGPAGSVTLPTTEYVNGRAITVNAAFRAYHDFGESIADHSSLLVNGVSWNRGLYSGVLGADGRTAAKAIAAAGYATDPKYEELLIQLMDRHNLYSYDKEEEEMSAEDKKRLAELENTVKQLNQLIAGLTDSRDILKNGLTEQGNALKSLLTRLSAVEAKDSVNVPDWAQPAVQAALAAGAIDTPSGGSYDFYRILTVIYRLGLIAPKK</sequence>
<dbReference type="Proteomes" id="UP000029507">
    <property type="component" value="Chromosome"/>
</dbReference>
<dbReference type="RefSeq" id="WP_038695722.1">
    <property type="nucleotide sequence ID" value="NZ_CP009286.1"/>
</dbReference>
<evidence type="ECO:0000313" key="4">
    <source>
        <dbReference type="EMBL" id="AIQ63870.1"/>
    </source>
</evidence>
<name>A0A089LUT3_9BACL</name>
<dbReference type="PANTHER" id="PTHR33308">
    <property type="entry name" value="PEPTIDOGLYCAN HYDROLASE FLGJ"/>
    <property type="match status" value="1"/>
</dbReference>
<proteinExistence type="predicted"/>
<dbReference type="EMBL" id="CP009286">
    <property type="protein sequence ID" value="AIQ63870.1"/>
    <property type="molecule type" value="Genomic_DNA"/>
</dbReference>
<keyword evidence="1" id="KW-0378">Hydrolase</keyword>
<gene>
    <name evidence="4" type="ORF">PSTEL_13025</name>
</gene>
<keyword evidence="5" id="KW-1185">Reference proteome</keyword>
<evidence type="ECO:0000313" key="5">
    <source>
        <dbReference type="Proteomes" id="UP000029507"/>
    </source>
</evidence>
<dbReference type="OrthoDB" id="977752at2"/>
<dbReference type="KEGG" id="pste:PSTEL_13025"/>
<reference evidence="4 5" key="1">
    <citation type="submission" date="2014-08" db="EMBL/GenBank/DDBJ databases">
        <title>Comparative genomics of the Paenibacillus odorifer group.</title>
        <authorList>
            <person name="den Bakker H.C."/>
            <person name="Tsai Y.-C."/>
            <person name="Martin N."/>
            <person name="Korlach J."/>
            <person name="Wiedmann M."/>
        </authorList>
    </citation>
    <scope>NUCLEOTIDE SEQUENCE [LARGE SCALE GENOMIC DNA]</scope>
    <source>
        <strain evidence="4 5">DSM 14472</strain>
    </source>
</reference>
<protein>
    <recommendedName>
        <fullName evidence="3">Mannosyl-glycoprotein endo-beta-N-acetylglucosamidase-like domain-containing protein</fullName>
    </recommendedName>
</protein>
<dbReference type="InterPro" id="IPR002901">
    <property type="entry name" value="MGlyc_endo_b_GlcNAc-like_dom"/>
</dbReference>
<dbReference type="PANTHER" id="PTHR33308:SF9">
    <property type="entry name" value="PEPTIDOGLYCAN HYDROLASE FLGJ"/>
    <property type="match status" value="1"/>
</dbReference>
<dbReference type="STRING" id="169760.PSTEL_13025"/>
<dbReference type="AlphaFoldDB" id="A0A089LUT3"/>
<evidence type="ECO:0000256" key="2">
    <source>
        <dbReference type="SAM" id="Coils"/>
    </source>
</evidence>
<feature type="coiled-coil region" evidence="2">
    <location>
        <begin position="159"/>
        <end position="186"/>
    </location>
</feature>
<dbReference type="HOGENOM" id="CLU_013771_5_0_9"/>
<feature type="domain" description="Mannosyl-glycoprotein endo-beta-N-acetylglucosamidase-like" evidence="3">
    <location>
        <begin position="2"/>
        <end position="152"/>
    </location>
</feature>
<keyword evidence="2" id="KW-0175">Coiled coil</keyword>
<dbReference type="PRINTS" id="PR01002">
    <property type="entry name" value="FLGFLGJ"/>
</dbReference>
<dbReference type="GO" id="GO:0004040">
    <property type="term" value="F:amidase activity"/>
    <property type="evidence" value="ECO:0007669"/>
    <property type="project" value="InterPro"/>
</dbReference>
<accession>A0A089LUT3</accession>
<organism evidence="4 5">
    <name type="scientific">Paenibacillus stellifer</name>
    <dbReference type="NCBI Taxonomy" id="169760"/>
    <lineage>
        <taxon>Bacteria</taxon>
        <taxon>Bacillati</taxon>
        <taxon>Bacillota</taxon>
        <taxon>Bacilli</taxon>
        <taxon>Bacillales</taxon>
        <taxon>Paenibacillaceae</taxon>
        <taxon>Paenibacillus</taxon>
    </lineage>
</organism>
<evidence type="ECO:0000259" key="3">
    <source>
        <dbReference type="SMART" id="SM00047"/>
    </source>
</evidence>
<dbReference type="SMART" id="SM00047">
    <property type="entry name" value="LYZ2"/>
    <property type="match status" value="1"/>
</dbReference>
<evidence type="ECO:0000256" key="1">
    <source>
        <dbReference type="ARBA" id="ARBA00022801"/>
    </source>
</evidence>
<dbReference type="Gene3D" id="4.10.80.30">
    <property type="entry name" value="DNA polymerase, domain 6"/>
    <property type="match status" value="1"/>
</dbReference>